<dbReference type="EMBL" id="CM037029">
    <property type="protein sequence ID" value="KAH7652280.1"/>
    <property type="molecule type" value="Genomic_DNA"/>
</dbReference>
<accession>A0ACB7TTF6</accession>
<evidence type="ECO:0000313" key="1">
    <source>
        <dbReference type="EMBL" id="KAH7652280.1"/>
    </source>
</evidence>
<keyword evidence="2" id="KW-1185">Reference proteome</keyword>
<sequence length="148" mass="16441">MAVPVPGRRKANKKRVVVSALMTQNQNKISARVTGVSETPICAANMVVYEDNWFNRLAIQHLSQSVQDTTGMRSEKEGYEGLIEASSMVAKNFGSKGQQDLVIQALHKAFPSLILNMASSLSLSFSLFLIEYFYMSQELCLDGNNLYI</sequence>
<name>A0ACB7TTF6_DIOAL</name>
<comment type="caution">
    <text evidence="1">The sequence shown here is derived from an EMBL/GenBank/DDBJ whole genome shotgun (WGS) entry which is preliminary data.</text>
</comment>
<evidence type="ECO:0000313" key="2">
    <source>
        <dbReference type="Proteomes" id="UP000827976"/>
    </source>
</evidence>
<dbReference type="Proteomes" id="UP000827976">
    <property type="component" value="Chromosome 19"/>
</dbReference>
<gene>
    <name evidence="1" type="ORF">IHE45_19G006700</name>
</gene>
<proteinExistence type="predicted"/>
<reference evidence="2" key="1">
    <citation type="journal article" date="2022" name="Nat. Commun.">
        <title>Chromosome evolution and the genetic basis of agronomically important traits in greater yam.</title>
        <authorList>
            <person name="Bredeson J.V."/>
            <person name="Lyons J.B."/>
            <person name="Oniyinde I.O."/>
            <person name="Okereke N.R."/>
            <person name="Kolade O."/>
            <person name="Nnabue I."/>
            <person name="Nwadili C.O."/>
            <person name="Hribova E."/>
            <person name="Parker M."/>
            <person name="Nwogha J."/>
            <person name="Shu S."/>
            <person name="Carlson J."/>
            <person name="Kariba R."/>
            <person name="Muthemba S."/>
            <person name="Knop K."/>
            <person name="Barton G.J."/>
            <person name="Sherwood A.V."/>
            <person name="Lopez-Montes A."/>
            <person name="Asiedu R."/>
            <person name="Jamnadass R."/>
            <person name="Muchugi A."/>
            <person name="Goodstein D."/>
            <person name="Egesi C.N."/>
            <person name="Featherston J."/>
            <person name="Asfaw A."/>
            <person name="Simpson G.G."/>
            <person name="Dolezel J."/>
            <person name="Hendre P.S."/>
            <person name="Van Deynze A."/>
            <person name="Kumar P.L."/>
            <person name="Obidiegwu J.E."/>
            <person name="Bhattacharjee R."/>
            <person name="Rokhsar D.S."/>
        </authorList>
    </citation>
    <scope>NUCLEOTIDE SEQUENCE [LARGE SCALE GENOMIC DNA]</scope>
    <source>
        <strain evidence="2">cv. TDa95/00328</strain>
    </source>
</reference>
<dbReference type="EC" id="5.2.1.14" evidence="1"/>
<protein>
    <submittedName>
        <fullName evidence="1">Beta-carotene isomerase protein</fullName>
        <ecNumber evidence="1">5.2.1.14</ecNumber>
    </submittedName>
</protein>
<keyword evidence="1" id="KW-0413">Isomerase</keyword>
<organism evidence="1 2">
    <name type="scientific">Dioscorea alata</name>
    <name type="common">Purple yam</name>
    <dbReference type="NCBI Taxonomy" id="55571"/>
    <lineage>
        <taxon>Eukaryota</taxon>
        <taxon>Viridiplantae</taxon>
        <taxon>Streptophyta</taxon>
        <taxon>Embryophyta</taxon>
        <taxon>Tracheophyta</taxon>
        <taxon>Spermatophyta</taxon>
        <taxon>Magnoliopsida</taxon>
        <taxon>Liliopsida</taxon>
        <taxon>Dioscoreales</taxon>
        <taxon>Dioscoreaceae</taxon>
        <taxon>Dioscorea</taxon>
    </lineage>
</organism>